<gene>
    <name evidence="3" type="ORF">AB205_0117410</name>
</gene>
<evidence type="ECO:0000313" key="4">
    <source>
        <dbReference type="Proteomes" id="UP000228934"/>
    </source>
</evidence>
<comment type="similarity">
    <text evidence="1">Belongs to the peptidase S9A family.</text>
</comment>
<dbReference type="GO" id="GO:0005794">
    <property type="term" value="C:Golgi apparatus"/>
    <property type="evidence" value="ECO:0007669"/>
    <property type="project" value="TreeGrafter"/>
</dbReference>
<evidence type="ECO:0000313" key="3">
    <source>
        <dbReference type="EMBL" id="PIO37970.1"/>
    </source>
</evidence>
<dbReference type="PANTHER" id="PTHR11757">
    <property type="entry name" value="PROTEASE FAMILY S9A OLIGOPEPTIDASE"/>
    <property type="match status" value="1"/>
</dbReference>
<evidence type="ECO:0000256" key="1">
    <source>
        <dbReference type="ARBA" id="ARBA00005228"/>
    </source>
</evidence>
<organism evidence="3 4">
    <name type="scientific">Aquarana catesbeiana</name>
    <name type="common">American bullfrog</name>
    <name type="synonym">Rana catesbeiana</name>
    <dbReference type="NCBI Taxonomy" id="8400"/>
    <lineage>
        <taxon>Eukaryota</taxon>
        <taxon>Metazoa</taxon>
        <taxon>Chordata</taxon>
        <taxon>Craniata</taxon>
        <taxon>Vertebrata</taxon>
        <taxon>Euteleostomi</taxon>
        <taxon>Amphibia</taxon>
        <taxon>Batrachia</taxon>
        <taxon>Anura</taxon>
        <taxon>Neobatrachia</taxon>
        <taxon>Ranoidea</taxon>
        <taxon>Ranidae</taxon>
        <taxon>Aquarana</taxon>
    </lineage>
</organism>
<dbReference type="InterPro" id="IPR029058">
    <property type="entry name" value="AB_hydrolase_fold"/>
</dbReference>
<dbReference type="Gene3D" id="3.40.50.1820">
    <property type="entry name" value="alpha/beta hydrolase"/>
    <property type="match status" value="1"/>
</dbReference>
<sequence>MSMFSLFLSVQLPEWACAVQLAVHPERGSDLLQFYLESPVCRPITFAYSVLENTLSIEADHAIGKNETCQVFRLKAKSKDGTLIPITVFCEAGDGLTQRPLLVHVYGAYGMDLNMNFKAENKLLVEDGWILAFCHVSRLYAPPLIEAQFVAVLNHELFPPPRVQRA</sequence>
<accession>A0A2G9SCT1</accession>
<proteinExistence type="inferred from homology"/>
<keyword evidence="2" id="KW-0732">Signal</keyword>
<dbReference type="EMBL" id="KV924895">
    <property type="protein sequence ID" value="PIO37970.1"/>
    <property type="molecule type" value="Genomic_DNA"/>
</dbReference>
<protein>
    <submittedName>
        <fullName evidence="3">Uncharacterized protein</fullName>
    </submittedName>
</protein>
<dbReference type="GO" id="GO:0005856">
    <property type="term" value="C:cytoskeleton"/>
    <property type="evidence" value="ECO:0007669"/>
    <property type="project" value="TreeGrafter"/>
</dbReference>
<dbReference type="PANTHER" id="PTHR11757:SF19">
    <property type="entry name" value="PROLYL ENDOPEPTIDASE-LIKE"/>
    <property type="match status" value="1"/>
</dbReference>
<feature type="signal peptide" evidence="2">
    <location>
        <begin position="1"/>
        <end position="18"/>
    </location>
</feature>
<dbReference type="Proteomes" id="UP000228934">
    <property type="component" value="Unassembled WGS sequence"/>
</dbReference>
<evidence type="ECO:0000256" key="2">
    <source>
        <dbReference type="SAM" id="SignalP"/>
    </source>
</evidence>
<dbReference type="Gene3D" id="2.130.10.120">
    <property type="entry name" value="Prolyl oligopeptidase, N-terminal domain"/>
    <property type="match status" value="1"/>
</dbReference>
<reference evidence="4" key="1">
    <citation type="journal article" date="2017" name="Nat. Commun.">
        <title>The North American bullfrog draft genome provides insight into hormonal regulation of long noncoding RNA.</title>
        <authorList>
            <person name="Hammond S.A."/>
            <person name="Warren R.L."/>
            <person name="Vandervalk B.P."/>
            <person name="Kucuk E."/>
            <person name="Khan H."/>
            <person name="Gibb E.A."/>
            <person name="Pandoh P."/>
            <person name="Kirk H."/>
            <person name="Zhao Y."/>
            <person name="Jones M."/>
            <person name="Mungall A.J."/>
            <person name="Coope R."/>
            <person name="Pleasance S."/>
            <person name="Moore R.A."/>
            <person name="Holt R.A."/>
            <person name="Round J.M."/>
            <person name="Ohora S."/>
            <person name="Walle B.V."/>
            <person name="Veldhoen N."/>
            <person name="Helbing C.C."/>
            <person name="Birol I."/>
        </authorList>
    </citation>
    <scope>NUCLEOTIDE SEQUENCE [LARGE SCALE GENOMIC DNA]</scope>
</reference>
<dbReference type="AlphaFoldDB" id="A0A2G9SCT1"/>
<name>A0A2G9SCT1_AQUCT</name>
<feature type="chain" id="PRO_5013957029" evidence="2">
    <location>
        <begin position="19"/>
        <end position="166"/>
    </location>
</feature>
<dbReference type="InterPro" id="IPR051543">
    <property type="entry name" value="Serine_Peptidase_S9A"/>
</dbReference>
<dbReference type="OrthoDB" id="248387at2759"/>
<keyword evidence="4" id="KW-1185">Reference proteome</keyword>